<evidence type="ECO:0000256" key="1">
    <source>
        <dbReference type="SAM" id="MobiDB-lite"/>
    </source>
</evidence>
<accession>B4CVA3</accession>
<dbReference type="Proteomes" id="UP000005824">
    <property type="component" value="Unassembled WGS sequence"/>
</dbReference>
<keyword evidence="2" id="KW-0812">Transmembrane</keyword>
<evidence type="ECO:0000256" key="2">
    <source>
        <dbReference type="SAM" id="Phobius"/>
    </source>
</evidence>
<feature type="region of interest" description="Disordered" evidence="1">
    <location>
        <begin position="664"/>
        <end position="694"/>
    </location>
</feature>
<evidence type="ECO:0000313" key="5">
    <source>
        <dbReference type="Proteomes" id="UP000005824"/>
    </source>
</evidence>
<keyword evidence="2" id="KW-0472">Membrane</keyword>
<comment type="caution">
    <text evidence="4">The sequence shown here is derived from an EMBL/GenBank/DDBJ whole genome shotgun (WGS) entry which is preliminary data.</text>
</comment>
<proteinExistence type="predicted"/>
<dbReference type="Pfam" id="PF01145">
    <property type="entry name" value="Band_7"/>
    <property type="match status" value="1"/>
</dbReference>
<evidence type="ECO:0000313" key="4">
    <source>
        <dbReference type="EMBL" id="EDY21916.1"/>
    </source>
</evidence>
<keyword evidence="5" id="KW-1185">Reference proteome</keyword>
<feature type="transmembrane region" description="Helical" evidence="2">
    <location>
        <begin position="6"/>
        <end position="28"/>
    </location>
</feature>
<dbReference type="EMBL" id="ABVL01000001">
    <property type="protein sequence ID" value="EDY21916.1"/>
    <property type="molecule type" value="Genomic_DNA"/>
</dbReference>
<feature type="domain" description="Band 7" evidence="3">
    <location>
        <begin position="297"/>
        <end position="482"/>
    </location>
</feature>
<dbReference type="AlphaFoldDB" id="B4CVA3"/>
<protein>
    <submittedName>
        <fullName evidence="4">Band 7 protein</fullName>
    </submittedName>
</protein>
<dbReference type="STRING" id="497964.CfE428DRAFT_0041"/>
<sequence length="694" mass="76421">MDGMSVLFSVVYWVVIGGFAIMAVYWLIGVRYIPHRRVGILEKLWSEKGSLGHGRIIALAGEAGYQARVLRGGLHIGYPFYMYSVHTVPLVTIAEGRIGYVYARDGHPLTASQTLGSIVECNGFQDPVAFLTNNGQRGRQRAILREGVYAINTALFVVITEQGIHAGPVSRQEREQCASWQQELDTARGFSPVLVGSAFYSQRSGDHAVQTDAAKLSPHDLIGIITVADGPTLDPGEFIAPQVGDGASGGHNYFQDPDTFLALGGRRGKQLQVLTDGTYFINRWFATVELQPKTLIPIGYVGVVISYYGSAGEDVTGPQFRYGVQVEAGRRGVWRDALPPGKYALNPYAIKVELVPTVNFVLRWITGQTEAHRYDEDLTSIPLITADGYEPLLPLSLVLHIDYEKAPRVVQRFGDVRRLITQTLDPILTAYFRDVAQASNMLDLLTSREEIQRRATEELGRRFQSFDINCVAVLIGRPETGPLKPGQEDPIDRLFDQLRQRRLAEEQKATFGKQQEAAVQQKLLNHAQAEAERQTQLTQTRVEIEIAGNRGAAQLAEAERLAKRDIALAEGRARATELEGQGEGAKIAQIGQAEANVSRQKVEAFTDPRLYALSIVSQQLAHSEQPLVPERVVLFSQGGDGKTPAETGLFQSIMQVLTTWQSIGGFEEKPKAPAAPKTPAGTEPEQETEIIRVN</sequence>
<evidence type="ECO:0000259" key="3">
    <source>
        <dbReference type="Pfam" id="PF01145"/>
    </source>
</evidence>
<dbReference type="InParanoid" id="B4CVA3"/>
<keyword evidence="2" id="KW-1133">Transmembrane helix</keyword>
<dbReference type="InterPro" id="IPR001107">
    <property type="entry name" value="Band_7"/>
</dbReference>
<reference evidence="4 5" key="1">
    <citation type="journal article" date="2011" name="J. Bacteriol.">
        <title>Genome sequence of Chthoniobacter flavus Ellin428, an aerobic heterotrophic soil bacterium.</title>
        <authorList>
            <person name="Kant R."/>
            <person name="van Passel M.W."/>
            <person name="Palva A."/>
            <person name="Lucas S."/>
            <person name="Lapidus A."/>
            <person name="Glavina Del Rio T."/>
            <person name="Dalin E."/>
            <person name="Tice H."/>
            <person name="Bruce D."/>
            <person name="Goodwin L."/>
            <person name="Pitluck S."/>
            <person name="Larimer F.W."/>
            <person name="Land M.L."/>
            <person name="Hauser L."/>
            <person name="Sangwan P."/>
            <person name="de Vos W.M."/>
            <person name="Janssen P.H."/>
            <person name="Smidt H."/>
        </authorList>
    </citation>
    <scope>NUCLEOTIDE SEQUENCE [LARGE SCALE GENOMIC DNA]</scope>
    <source>
        <strain evidence="4 5">Ellin428</strain>
    </source>
</reference>
<name>B4CVA3_9BACT</name>
<gene>
    <name evidence="4" type="ORF">CfE428DRAFT_0041</name>
</gene>
<feature type="compositionally biased region" description="Low complexity" evidence="1">
    <location>
        <begin position="672"/>
        <end position="683"/>
    </location>
</feature>
<dbReference type="eggNOG" id="COG0330">
    <property type="taxonomic scope" value="Bacteria"/>
</dbReference>
<organism evidence="4 5">
    <name type="scientific">Chthoniobacter flavus Ellin428</name>
    <dbReference type="NCBI Taxonomy" id="497964"/>
    <lineage>
        <taxon>Bacteria</taxon>
        <taxon>Pseudomonadati</taxon>
        <taxon>Verrucomicrobiota</taxon>
        <taxon>Spartobacteria</taxon>
        <taxon>Chthoniobacterales</taxon>
        <taxon>Chthoniobacteraceae</taxon>
        <taxon>Chthoniobacter</taxon>
    </lineage>
</organism>